<dbReference type="PANTHER" id="PTHR42031:SF1">
    <property type="entry name" value="KEY LIME PATHOGENICITY PROTEIN"/>
    <property type="match status" value="1"/>
</dbReference>
<comment type="caution">
    <text evidence="3">The sequence shown here is derived from an EMBL/GenBank/DDBJ whole genome shotgun (WGS) entry which is preliminary data.</text>
</comment>
<proteinExistence type="predicted"/>
<sequence length="813" mass="89284">MFLKKQDMSATAAVDKRSLRASLMLRSTSLQRPPVAITMSDPELMSYLEGMKKKFWNERRHLQQDEIKLQWAARAAPYTSMLLDTEAPIQPLELTSTQGHQMARQSTSKSWSEAASRRRASEAVTPLELGQCYYNAPSSEPMSRKRARTSQYGPEIAAENAISPPSLDTNPWQLDSNAPYCGYTNTSTSGPSFKARRTSAGRMPINIPEDSPNIRIYEPAEYIQQSRAFTSSSYAANTRSPSSFNNHCIPLSSLELPSPFSVSPTTTVSERFTNTTPPTSAAMSREDSLAASFCGAFGMMRANSGVSEIDSGQQMYRQDSCHGLPLKSLSPDEQGVGTPFDQSLYFAHAEGTAIETSPASMLAVEQLQLHATLELDTEMKRDVSSCSIPTVEQIQSLPTMELHTKMVRDASSDSNISSTSRIFRRSQEQIAQAARPIAPKDVAERPASKQSSLSGSQDMLRQRSAPEAKVLIPKLQYSRQTKEKLKCERCNKNPDGYRGSHELHRHMALDHNSFRTAWVCVDISPDGFLSGCAACESKKPYGQDYNAAAHLRRFHFHPKSEVRRTNVDPEERRGGKGGGKDPPMSECRRWMRKIKVRGKDYMAVADSAVDGAGDDAAEDDEESKEEQGEQDEVVEDLFLPGNVQKNDETLQSHDGAVGQHISAPPLDGANRLELAMTNDRQFTLQGVDIPFSRSGFQSGFETSFGTYFDSNAASLTTPSINLSYSRPTLSSSAPAASSFLASNSAGSTHAHDNFASSTPVSLDMPSAMSTTRSAHTLEDLNAFQDSYIPGNVSYGMPSPNNPHYGLLDFPPFP</sequence>
<reference evidence="3 4" key="1">
    <citation type="journal article" date="2020" name="Genomics">
        <title>Complete, high-quality genomes from long-read metagenomic sequencing of two wolf lichen thalli reveals enigmatic genome architecture.</title>
        <authorList>
            <person name="McKenzie S.K."/>
            <person name="Walston R.F."/>
            <person name="Allen J.L."/>
        </authorList>
    </citation>
    <scope>NUCLEOTIDE SEQUENCE [LARGE SCALE GENOMIC DNA]</scope>
    <source>
        <strain evidence="3">WasteWater2</strain>
    </source>
</reference>
<protein>
    <recommendedName>
        <fullName evidence="2">DUF7896 domain-containing protein</fullName>
    </recommendedName>
</protein>
<evidence type="ECO:0000259" key="2">
    <source>
        <dbReference type="Pfam" id="PF25438"/>
    </source>
</evidence>
<feature type="region of interest" description="Disordered" evidence="1">
    <location>
        <begin position="262"/>
        <end position="284"/>
    </location>
</feature>
<dbReference type="EMBL" id="JACCJC010000018">
    <property type="protein sequence ID" value="KAF6236492.1"/>
    <property type="molecule type" value="Genomic_DNA"/>
</dbReference>
<dbReference type="RefSeq" id="XP_037165831.1">
    <property type="nucleotide sequence ID" value="XM_037307191.1"/>
</dbReference>
<dbReference type="OrthoDB" id="5377599at2759"/>
<feature type="region of interest" description="Disordered" evidence="1">
    <location>
        <begin position="427"/>
        <end position="465"/>
    </location>
</feature>
<evidence type="ECO:0000313" key="3">
    <source>
        <dbReference type="EMBL" id="KAF6236492.1"/>
    </source>
</evidence>
<feature type="compositionally biased region" description="Polar residues" evidence="1">
    <location>
        <begin position="448"/>
        <end position="459"/>
    </location>
</feature>
<dbReference type="PANTHER" id="PTHR42031">
    <property type="entry name" value="KEY LIME PATHOGENICITY PROTEIN"/>
    <property type="match status" value="1"/>
</dbReference>
<feature type="region of interest" description="Disordered" evidence="1">
    <location>
        <begin position="557"/>
        <end position="587"/>
    </location>
</feature>
<feature type="region of interest" description="Disordered" evidence="1">
    <location>
        <begin position="610"/>
        <end position="633"/>
    </location>
</feature>
<feature type="compositionally biased region" description="Acidic residues" evidence="1">
    <location>
        <begin position="612"/>
        <end position="633"/>
    </location>
</feature>
<name>A0A8H6L5L2_9LECA</name>
<dbReference type="Proteomes" id="UP000578531">
    <property type="component" value="Unassembled WGS sequence"/>
</dbReference>
<feature type="region of interest" description="Disordered" evidence="1">
    <location>
        <begin position="645"/>
        <end position="664"/>
    </location>
</feature>
<evidence type="ECO:0000313" key="4">
    <source>
        <dbReference type="Proteomes" id="UP000578531"/>
    </source>
</evidence>
<feature type="compositionally biased region" description="Basic and acidic residues" evidence="1">
    <location>
        <begin position="558"/>
        <end position="574"/>
    </location>
</feature>
<organism evidence="3 4">
    <name type="scientific">Letharia columbiana</name>
    <dbReference type="NCBI Taxonomy" id="112416"/>
    <lineage>
        <taxon>Eukaryota</taxon>
        <taxon>Fungi</taxon>
        <taxon>Dikarya</taxon>
        <taxon>Ascomycota</taxon>
        <taxon>Pezizomycotina</taxon>
        <taxon>Lecanoromycetes</taxon>
        <taxon>OSLEUM clade</taxon>
        <taxon>Lecanoromycetidae</taxon>
        <taxon>Lecanorales</taxon>
        <taxon>Lecanorineae</taxon>
        <taxon>Parmeliaceae</taxon>
        <taxon>Letharia</taxon>
    </lineage>
</organism>
<dbReference type="Pfam" id="PF25438">
    <property type="entry name" value="DUF7896"/>
    <property type="match status" value="1"/>
</dbReference>
<keyword evidence="4" id="KW-1185">Reference proteome</keyword>
<accession>A0A8H6L5L2</accession>
<gene>
    <name evidence="3" type="ORF">HO173_005273</name>
</gene>
<feature type="region of interest" description="Disordered" evidence="1">
    <location>
        <begin position="190"/>
        <end position="211"/>
    </location>
</feature>
<evidence type="ECO:0000256" key="1">
    <source>
        <dbReference type="SAM" id="MobiDB-lite"/>
    </source>
</evidence>
<feature type="compositionally biased region" description="Polar residues" evidence="1">
    <location>
        <begin position="270"/>
        <end position="282"/>
    </location>
</feature>
<feature type="domain" description="DUF7896" evidence="2">
    <location>
        <begin position="515"/>
        <end position="593"/>
    </location>
</feature>
<dbReference type="AlphaFoldDB" id="A0A8H6L5L2"/>
<dbReference type="InterPro" id="IPR057218">
    <property type="entry name" value="DUF7896"/>
</dbReference>
<dbReference type="GeneID" id="59286937"/>